<dbReference type="RefSeq" id="WP_114027251.1">
    <property type="nucleotide sequence ID" value="NZ_QOIL01000002.1"/>
</dbReference>
<feature type="transmembrane region" description="Helical" evidence="1">
    <location>
        <begin position="371"/>
        <end position="389"/>
    </location>
</feature>
<proteinExistence type="predicted"/>
<protein>
    <submittedName>
        <fullName evidence="2">Uncharacterized protein</fullName>
    </submittedName>
</protein>
<dbReference type="SUPFAM" id="SSF110296">
    <property type="entry name" value="Oligoxyloglucan reducing end-specific cellobiohydrolase"/>
    <property type="match status" value="1"/>
</dbReference>
<keyword evidence="3" id="KW-1185">Reference proteome</keyword>
<dbReference type="OrthoDB" id="3524974at2"/>
<organism evidence="2 3">
    <name type="scientific">Sphaerisporangium album</name>
    <dbReference type="NCBI Taxonomy" id="509200"/>
    <lineage>
        <taxon>Bacteria</taxon>
        <taxon>Bacillati</taxon>
        <taxon>Actinomycetota</taxon>
        <taxon>Actinomycetes</taxon>
        <taxon>Streptosporangiales</taxon>
        <taxon>Streptosporangiaceae</taxon>
        <taxon>Sphaerisporangium</taxon>
    </lineage>
</organism>
<keyword evidence="1" id="KW-1133">Transmembrane helix</keyword>
<feature type="transmembrane region" description="Helical" evidence="1">
    <location>
        <begin position="401"/>
        <end position="423"/>
    </location>
</feature>
<keyword evidence="1" id="KW-0472">Membrane</keyword>
<reference evidence="2 3" key="1">
    <citation type="submission" date="2018-06" db="EMBL/GenBank/DDBJ databases">
        <title>Sphaerisporangium craniellae sp. nov., isolated from a marine sponge in the South China Sea.</title>
        <authorList>
            <person name="Li L."/>
        </authorList>
    </citation>
    <scope>NUCLEOTIDE SEQUENCE [LARGE SCALE GENOMIC DNA]</scope>
    <source>
        <strain evidence="2 3">CCTCC AA 208026</strain>
    </source>
</reference>
<feature type="transmembrane region" description="Helical" evidence="1">
    <location>
        <begin position="129"/>
        <end position="147"/>
    </location>
</feature>
<dbReference type="Proteomes" id="UP000253094">
    <property type="component" value="Unassembled WGS sequence"/>
</dbReference>
<keyword evidence="1" id="KW-0812">Transmembrane</keyword>
<sequence length="473" mass="49930">MRYSALAWIGHPLTVVAALVLLVNDHLFKPMWPGVVTGKLSDVAGLIAAPPLLNLLIRLPRTSILVTGAAFTLVKTTVTSAALASQAWTLAWGPSQVLADPTDLLALPALYAAWWIFTHPDPRAARRTRAVVVIPFIVLAVTATGQMDPYKPNSTYAADVLDGTIIVATRGGAGYASNDGGKSWSAWPVPVPRIARTAACVPGRPDLCYRIVPGRLKVEESREGRWVTAWEVSPGDQDRLVKAHESEHPEHPEDAEVVASLGIATGKISGGYVVVVANGADGIALRDTAGAWHRLGWAAAGFDSSAAVPLAPGRYDRSIPLTALLAALAAGLVALTCGVRRVGFALAATTLWAGVWSFCQGTDTPLLFNPFAVLFAVILIPAGVSGVILSTLRDRTPLRVWAIGTASAFVSYYAIMIPFYAWSAGRLDYYSVATGLSIVLGIMTASAGVLAVIKVPRRARGGDVPVQAETPPR</sequence>
<comment type="caution">
    <text evidence="2">The sequence shown here is derived from an EMBL/GenBank/DDBJ whole genome shotgun (WGS) entry which is preliminary data.</text>
</comment>
<evidence type="ECO:0000256" key="1">
    <source>
        <dbReference type="SAM" id="Phobius"/>
    </source>
</evidence>
<evidence type="ECO:0000313" key="2">
    <source>
        <dbReference type="EMBL" id="RCG32615.1"/>
    </source>
</evidence>
<dbReference type="AlphaFoldDB" id="A0A367FSP9"/>
<accession>A0A367FSP9</accession>
<feature type="transmembrane region" description="Helical" evidence="1">
    <location>
        <begin position="318"/>
        <end position="335"/>
    </location>
</feature>
<feature type="transmembrane region" description="Helical" evidence="1">
    <location>
        <begin position="429"/>
        <end position="453"/>
    </location>
</feature>
<feature type="transmembrane region" description="Helical" evidence="1">
    <location>
        <begin position="342"/>
        <end position="359"/>
    </location>
</feature>
<dbReference type="EMBL" id="QOIL01000002">
    <property type="protein sequence ID" value="RCG32615.1"/>
    <property type="molecule type" value="Genomic_DNA"/>
</dbReference>
<feature type="transmembrane region" description="Helical" evidence="1">
    <location>
        <begin position="6"/>
        <end position="23"/>
    </location>
</feature>
<feature type="transmembrane region" description="Helical" evidence="1">
    <location>
        <begin position="97"/>
        <end position="117"/>
    </location>
</feature>
<feature type="transmembrane region" description="Helical" evidence="1">
    <location>
        <begin position="64"/>
        <end position="85"/>
    </location>
</feature>
<name>A0A367FSP9_9ACTN</name>
<gene>
    <name evidence="2" type="ORF">DQ384_03735</name>
</gene>
<evidence type="ECO:0000313" key="3">
    <source>
        <dbReference type="Proteomes" id="UP000253094"/>
    </source>
</evidence>